<name>A0AAV7RLF1_PLEWA</name>
<dbReference type="AlphaFoldDB" id="A0AAV7RLF1"/>
<accession>A0AAV7RLF1</accession>
<comment type="caution">
    <text evidence="2">The sequence shown here is derived from an EMBL/GenBank/DDBJ whole genome shotgun (WGS) entry which is preliminary data.</text>
</comment>
<evidence type="ECO:0000256" key="1">
    <source>
        <dbReference type="SAM" id="MobiDB-lite"/>
    </source>
</evidence>
<dbReference type="EMBL" id="JANPWB010000009">
    <property type="protein sequence ID" value="KAJ1152790.1"/>
    <property type="molecule type" value="Genomic_DNA"/>
</dbReference>
<organism evidence="2 3">
    <name type="scientific">Pleurodeles waltl</name>
    <name type="common">Iberian ribbed newt</name>
    <dbReference type="NCBI Taxonomy" id="8319"/>
    <lineage>
        <taxon>Eukaryota</taxon>
        <taxon>Metazoa</taxon>
        <taxon>Chordata</taxon>
        <taxon>Craniata</taxon>
        <taxon>Vertebrata</taxon>
        <taxon>Euteleostomi</taxon>
        <taxon>Amphibia</taxon>
        <taxon>Batrachia</taxon>
        <taxon>Caudata</taxon>
        <taxon>Salamandroidea</taxon>
        <taxon>Salamandridae</taxon>
        <taxon>Pleurodelinae</taxon>
        <taxon>Pleurodeles</taxon>
    </lineage>
</organism>
<protein>
    <submittedName>
        <fullName evidence="2">Uncharacterized protein</fullName>
    </submittedName>
</protein>
<keyword evidence="3" id="KW-1185">Reference proteome</keyword>
<evidence type="ECO:0000313" key="3">
    <source>
        <dbReference type="Proteomes" id="UP001066276"/>
    </source>
</evidence>
<proteinExistence type="predicted"/>
<gene>
    <name evidence="2" type="ORF">NDU88_005565</name>
</gene>
<dbReference type="Proteomes" id="UP001066276">
    <property type="component" value="Chromosome 5"/>
</dbReference>
<sequence length="250" mass="26794">MAAPININEEEVVVISDEEEEVQADQVAVPSGCDASHVLGEHGERPSHRQFGRLTGEQSLPVKVRAPLTHQAEGRVKPGAVYPTSRELAGVGPLGQRSGLEDVQSSTSQGAGGGLYPIEEELLDYDDDVEEEVLPIQQGDVVKSRDVPRVVQGDHSGAHRQELVAGNLPRGEERVLGLSGSKVVREVMGGTLQKGVQGVLHEKTLSKVDASIQVALGALTELVLCGLWDTRSFAGRRSKLHRVILGSNWV</sequence>
<feature type="region of interest" description="Disordered" evidence="1">
    <location>
        <begin position="92"/>
        <end position="115"/>
    </location>
</feature>
<reference evidence="2" key="1">
    <citation type="journal article" date="2022" name="bioRxiv">
        <title>Sequencing and chromosome-scale assembly of the giantPleurodeles waltlgenome.</title>
        <authorList>
            <person name="Brown T."/>
            <person name="Elewa A."/>
            <person name="Iarovenko S."/>
            <person name="Subramanian E."/>
            <person name="Araus A.J."/>
            <person name="Petzold A."/>
            <person name="Susuki M."/>
            <person name="Suzuki K.-i.T."/>
            <person name="Hayashi T."/>
            <person name="Toyoda A."/>
            <person name="Oliveira C."/>
            <person name="Osipova E."/>
            <person name="Leigh N.D."/>
            <person name="Simon A."/>
            <person name="Yun M.H."/>
        </authorList>
    </citation>
    <scope>NUCLEOTIDE SEQUENCE</scope>
    <source>
        <strain evidence="2">20211129_DDA</strain>
        <tissue evidence="2">Liver</tissue>
    </source>
</reference>
<evidence type="ECO:0000313" key="2">
    <source>
        <dbReference type="EMBL" id="KAJ1152790.1"/>
    </source>
</evidence>